<dbReference type="RefSeq" id="WP_210512937.1">
    <property type="nucleotide sequence ID" value="NZ_JAFIDN010000011.1"/>
</dbReference>
<evidence type="ECO:0000313" key="2">
    <source>
        <dbReference type="Proteomes" id="UP000673975"/>
    </source>
</evidence>
<reference evidence="1" key="1">
    <citation type="submission" date="2021-02" db="EMBL/GenBank/DDBJ databases">
        <title>Natronogracilivirga saccharolytica gen. nov. sp. nov. a new anaerobic, haloalkiliphilic carbohydrate-fermenting bacterium from soda lake and proposing of Cyclonatronumiaceae fam. nov. in the phylum Balneolaeota.</title>
        <authorList>
            <person name="Zhilina T.N."/>
            <person name="Sorokin D.Y."/>
            <person name="Zavarzina D.G."/>
            <person name="Toshchakov S.V."/>
            <person name="Kublanov I.V."/>
        </authorList>
    </citation>
    <scope>NUCLEOTIDE SEQUENCE</scope>
    <source>
        <strain evidence="1">Z-1702</strain>
    </source>
</reference>
<name>A0A8J7UXM1_9BACT</name>
<gene>
    <name evidence="1" type="primary">hxsD</name>
    <name evidence="1" type="ORF">NATSA_12460</name>
</gene>
<proteinExistence type="predicted"/>
<dbReference type="NCBIfam" id="TIGR03976">
    <property type="entry name" value="chp_LLNDYxLRE"/>
    <property type="match status" value="1"/>
</dbReference>
<accession>A0A8J7UXM1</accession>
<dbReference type="Proteomes" id="UP000673975">
    <property type="component" value="Unassembled WGS sequence"/>
</dbReference>
<evidence type="ECO:0000313" key="1">
    <source>
        <dbReference type="EMBL" id="MBP3193479.1"/>
    </source>
</evidence>
<sequence>MEDTNQRIDADSIVINVDKNVFEITSIIHSSYIFTDRCYISINTNESGIEVCLKKKDKNINLDTIAREFNNEVIDQQIRLTTGREYKEIRKQLVKKAFSSINK</sequence>
<comment type="caution">
    <text evidence="1">The sequence shown here is derived from an EMBL/GenBank/DDBJ whole genome shotgun (WGS) entry which is preliminary data.</text>
</comment>
<protein>
    <submittedName>
        <fullName evidence="1">His-Xaa-Ser system protein HxsD</fullName>
    </submittedName>
</protein>
<dbReference type="AlphaFoldDB" id="A0A8J7UXM1"/>
<organism evidence="1 2">
    <name type="scientific">Natronogracilivirga saccharolytica</name>
    <dbReference type="NCBI Taxonomy" id="2812953"/>
    <lineage>
        <taxon>Bacteria</taxon>
        <taxon>Pseudomonadati</taxon>
        <taxon>Balneolota</taxon>
        <taxon>Balneolia</taxon>
        <taxon>Balneolales</taxon>
        <taxon>Cyclonatronaceae</taxon>
        <taxon>Natronogracilivirga</taxon>
    </lineage>
</organism>
<keyword evidence="2" id="KW-1185">Reference proteome</keyword>
<dbReference type="EMBL" id="JAFIDN010000011">
    <property type="protein sequence ID" value="MBP3193479.1"/>
    <property type="molecule type" value="Genomic_DNA"/>
</dbReference>
<dbReference type="InterPro" id="IPR023974">
    <property type="entry name" value="HxsD"/>
</dbReference>